<dbReference type="InterPro" id="IPR018289">
    <property type="entry name" value="MULE_transposase_dom"/>
</dbReference>
<dbReference type="RefSeq" id="XP_056691631.1">
    <property type="nucleotide sequence ID" value="XM_056835653.1"/>
</dbReference>
<evidence type="ECO:0000313" key="5">
    <source>
        <dbReference type="RefSeq" id="XP_056691631.1"/>
    </source>
</evidence>
<keyword evidence="1" id="KW-0863">Zinc-finger</keyword>
<dbReference type="PROSITE" id="PS50158">
    <property type="entry name" value="ZF_CCHC"/>
    <property type="match status" value="1"/>
</dbReference>
<evidence type="ECO:0000256" key="2">
    <source>
        <dbReference type="SAM" id="MobiDB-lite"/>
    </source>
</evidence>
<proteinExistence type="predicted"/>
<dbReference type="Pfam" id="PF10551">
    <property type="entry name" value="MULE"/>
    <property type="match status" value="1"/>
</dbReference>
<feature type="region of interest" description="Disordered" evidence="2">
    <location>
        <begin position="357"/>
        <end position="390"/>
    </location>
</feature>
<keyword evidence="4" id="KW-1185">Reference proteome</keyword>
<protein>
    <recommendedName>
        <fullName evidence="3">CCHC-type domain-containing protein</fullName>
    </recommendedName>
</protein>
<feature type="compositionally biased region" description="Basic residues" evidence="2">
    <location>
        <begin position="261"/>
        <end position="270"/>
    </location>
</feature>
<evidence type="ECO:0000259" key="3">
    <source>
        <dbReference type="PROSITE" id="PS50158"/>
    </source>
</evidence>
<evidence type="ECO:0000256" key="1">
    <source>
        <dbReference type="PROSITE-ProRule" id="PRU00047"/>
    </source>
</evidence>
<dbReference type="PANTHER" id="PTHR31973:SF187">
    <property type="entry name" value="MUTATOR TRANSPOSASE MUDRA PROTEIN"/>
    <property type="match status" value="1"/>
</dbReference>
<reference evidence="5" key="2">
    <citation type="submission" date="2025-08" db="UniProtKB">
        <authorList>
            <consortium name="RefSeq"/>
        </authorList>
    </citation>
    <scope>IDENTIFICATION</scope>
    <source>
        <tissue evidence="5">Leaf</tissue>
    </source>
</reference>
<accession>A0ABM3R7N2</accession>
<name>A0ABM3R7N2_SPIOL</name>
<keyword evidence="1" id="KW-0479">Metal-binding</keyword>
<gene>
    <name evidence="5" type="primary">LOC130467215</name>
</gene>
<dbReference type="InterPro" id="IPR001878">
    <property type="entry name" value="Znf_CCHC"/>
</dbReference>
<dbReference type="GeneID" id="130467215"/>
<keyword evidence="1" id="KW-0862">Zinc</keyword>
<feature type="region of interest" description="Disordered" evidence="2">
    <location>
        <begin position="254"/>
        <end position="274"/>
    </location>
</feature>
<sequence>MKVGFKRGCRPLIRVDGCHLKGAFPGMILVVVSKDGNNNIFPVAWGVVEVENSDSWIWFLGQLMKDVAHLNGEGLTLMSDRQKGLLEAIDEVAPKAEVRFCVRHIWANFKLKFSGTTYKEHFWKAARASTKDAHKYLNAIPPQHWSRHAFNTTSKSNMLLNNICETFNAVLKDARDKPIITCLEWNRRYVMKRNTEKWEGIQSYEGIPCPHAFACIVKRRLRPERYLQAYSPYIRPMPGVKHWEKSSLVQPGAPIISKMPGRPKLKKRKKEAGEVEEEMFVKRGKRQNKCSNCGQPGHNKVKCKKPPVVKEPEPVQKGGRPASNDPYVVAQRKKKAARVNQMTYDIGAYNFYAPFAPPPCSQNSSHHPSTSANVPTNNNPKSKLQTIVRL</sequence>
<evidence type="ECO:0000313" key="4">
    <source>
        <dbReference type="Proteomes" id="UP000813463"/>
    </source>
</evidence>
<organism evidence="4 5">
    <name type="scientific">Spinacia oleracea</name>
    <name type="common">Spinach</name>
    <dbReference type="NCBI Taxonomy" id="3562"/>
    <lineage>
        <taxon>Eukaryota</taxon>
        <taxon>Viridiplantae</taxon>
        <taxon>Streptophyta</taxon>
        <taxon>Embryophyta</taxon>
        <taxon>Tracheophyta</taxon>
        <taxon>Spermatophyta</taxon>
        <taxon>Magnoliopsida</taxon>
        <taxon>eudicotyledons</taxon>
        <taxon>Gunneridae</taxon>
        <taxon>Pentapetalae</taxon>
        <taxon>Caryophyllales</taxon>
        <taxon>Chenopodiaceae</taxon>
        <taxon>Chenopodioideae</taxon>
        <taxon>Anserineae</taxon>
        <taxon>Spinacia</taxon>
    </lineage>
</organism>
<reference evidence="4" key="1">
    <citation type="journal article" date="2021" name="Nat. Commun.">
        <title>Genomic analyses provide insights into spinach domestication and the genetic basis of agronomic traits.</title>
        <authorList>
            <person name="Cai X."/>
            <person name="Sun X."/>
            <person name="Xu C."/>
            <person name="Sun H."/>
            <person name="Wang X."/>
            <person name="Ge C."/>
            <person name="Zhang Z."/>
            <person name="Wang Q."/>
            <person name="Fei Z."/>
            <person name="Jiao C."/>
            <person name="Wang Q."/>
        </authorList>
    </citation>
    <scope>NUCLEOTIDE SEQUENCE [LARGE SCALE GENOMIC DNA]</scope>
    <source>
        <strain evidence="4">cv. Varoflay</strain>
    </source>
</reference>
<feature type="domain" description="CCHC-type" evidence="3">
    <location>
        <begin position="289"/>
        <end position="305"/>
    </location>
</feature>
<feature type="compositionally biased region" description="Polar residues" evidence="2">
    <location>
        <begin position="361"/>
        <end position="390"/>
    </location>
</feature>
<feature type="region of interest" description="Disordered" evidence="2">
    <location>
        <begin position="287"/>
        <end position="325"/>
    </location>
</feature>
<dbReference type="PANTHER" id="PTHR31973">
    <property type="entry name" value="POLYPROTEIN, PUTATIVE-RELATED"/>
    <property type="match status" value="1"/>
</dbReference>
<dbReference type="Proteomes" id="UP000813463">
    <property type="component" value="Chromosome 2"/>
</dbReference>